<feature type="region of interest" description="Disordered" evidence="1">
    <location>
        <begin position="278"/>
        <end position="302"/>
    </location>
</feature>
<evidence type="ECO:0000256" key="1">
    <source>
        <dbReference type="SAM" id="MobiDB-lite"/>
    </source>
</evidence>
<organism evidence="3 4">
    <name type="scientific">Hymenoscyphus albidus</name>
    <dbReference type="NCBI Taxonomy" id="595503"/>
    <lineage>
        <taxon>Eukaryota</taxon>
        <taxon>Fungi</taxon>
        <taxon>Dikarya</taxon>
        <taxon>Ascomycota</taxon>
        <taxon>Pezizomycotina</taxon>
        <taxon>Leotiomycetes</taxon>
        <taxon>Helotiales</taxon>
        <taxon>Helotiaceae</taxon>
        <taxon>Hymenoscyphus</taxon>
    </lineage>
</organism>
<dbReference type="Pfam" id="PF08031">
    <property type="entry name" value="BBE"/>
    <property type="match status" value="1"/>
</dbReference>
<dbReference type="Proteomes" id="UP000701801">
    <property type="component" value="Unassembled WGS sequence"/>
</dbReference>
<evidence type="ECO:0000259" key="2">
    <source>
        <dbReference type="Pfam" id="PF08031"/>
    </source>
</evidence>
<dbReference type="AlphaFoldDB" id="A0A9N9LPI5"/>
<dbReference type="Gene3D" id="3.30.465.10">
    <property type="match status" value="1"/>
</dbReference>
<dbReference type="EMBL" id="CAJVRM010000129">
    <property type="protein sequence ID" value="CAG8975231.1"/>
    <property type="molecule type" value="Genomic_DNA"/>
</dbReference>
<dbReference type="InterPro" id="IPR012951">
    <property type="entry name" value="BBE"/>
</dbReference>
<dbReference type="InterPro" id="IPR016169">
    <property type="entry name" value="FAD-bd_PCMH_sub2"/>
</dbReference>
<protein>
    <recommendedName>
        <fullName evidence="2">Berberine/berberine-like domain-containing protein</fullName>
    </recommendedName>
</protein>
<evidence type="ECO:0000313" key="3">
    <source>
        <dbReference type="EMBL" id="CAG8975231.1"/>
    </source>
</evidence>
<accession>A0A9N9LPI5</accession>
<gene>
    <name evidence="3" type="ORF">HYALB_00011931</name>
</gene>
<proteinExistence type="predicted"/>
<comment type="caution">
    <text evidence="3">The sequence shown here is derived from an EMBL/GenBank/DDBJ whole genome shotgun (WGS) entry which is preliminary data.</text>
</comment>
<dbReference type="OrthoDB" id="9983560at2759"/>
<sequence length="302" mass="32590">MGELPALQEEGVSAYIYAGTSQVRCYSIHPGNTSGVANANAVWSPILEKMSALPGMTPFQTKPFEFANYKEFFELTRLLSAEHFKSPDLTAALAGTNGNYGIMMHTPGPHIGNGNDTSANPGWRKAVAFVVGWKTNTLNVDGLRKLAPDMGTYINEVACIDTNEFVSWGSVTEPNWQTSFWGSNYARLSKIKAQLDPNMTFWVTPGVDAERAEFVNGRVCLFGNTTTNLMIPPTTDGAMAADLEAKRDSAFGGQEREWTKYPANGTWLGLQDKSGDIYSASPAGTGGNSAAATEEGCEDDVE</sequence>
<dbReference type="GO" id="GO:0050660">
    <property type="term" value="F:flavin adenine dinucleotide binding"/>
    <property type="evidence" value="ECO:0007669"/>
    <property type="project" value="InterPro"/>
</dbReference>
<name>A0A9N9LPI5_9HELO</name>
<reference evidence="3" key="1">
    <citation type="submission" date="2021-07" db="EMBL/GenBank/DDBJ databases">
        <authorList>
            <person name="Durling M."/>
        </authorList>
    </citation>
    <scope>NUCLEOTIDE SEQUENCE</scope>
</reference>
<dbReference type="GO" id="GO:0016491">
    <property type="term" value="F:oxidoreductase activity"/>
    <property type="evidence" value="ECO:0007669"/>
    <property type="project" value="InterPro"/>
</dbReference>
<feature type="domain" description="Berberine/berberine-like" evidence="2">
    <location>
        <begin position="165"/>
        <end position="207"/>
    </location>
</feature>
<evidence type="ECO:0000313" key="4">
    <source>
        <dbReference type="Proteomes" id="UP000701801"/>
    </source>
</evidence>
<keyword evidence="4" id="KW-1185">Reference proteome</keyword>